<evidence type="ECO:0000313" key="1">
    <source>
        <dbReference type="EMBL" id="SCQ17623.1"/>
    </source>
</evidence>
<gene>
    <name evidence="1" type="ORF">TFUB20_00067</name>
</gene>
<protein>
    <recommendedName>
        <fullName evidence="3">6-bladed beta-propeller</fullName>
    </recommendedName>
</protein>
<name>A0A1D3UBV9_TANFO</name>
<evidence type="ECO:0000313" key="2">
    <source>
        <dbReference type="Proteomes" id="UP000182057"/>
    </source>
</evidence>
<dbReference type="Proteomes" id="UP000182057">
    <property type="component" value="Unassembled WGS sequence"/>
</dbReference>
<dbReference type="Pfam" id="PF17170">
    <property type="entry name" value="DUF5128"/>
    <property type="match status" value="1"/>
</dbReference>
<organism evidence="1 2">
    <name type="scientific">Tannerella forsythia</name>
    <name type="common">Bacteroides forsythus</name>
    <dbReference type="NCBI Taxonomy" id="28112"/>
    <lineage>
        <taxon>Bacteria</taxon>
        <taxon>Pseudomonadati</taxon>
        <taxon>Bacteroidota</taxon>
        <taxon>Bacteroidia</taxon>
        <taxon>Bacteroidales</taxon>
        <taxon>Tannerellaceae</taxon>
        <taxon>Tannerella</taxon>
    </lineage>
</organism>
<reference evidence="1 2" key="1">
    <citation type="submission" date="2016-09" db="EMBL/GenBank/DDBJ databases">
        <authorList>
            <person name="Capua I."/>
            <person name="De Benedictis P."/>
            <person name="Joannis T."/>
            <person name="Lombin L.H."/>
            <person name="Cattoli G."/>
        </authorList>
    </citation>
    <scope>NUCLEOTIDE SEQUENCE [LARGE SCALE GENOMIC DNA]</scope>
    <source>
        <strain evidence="1 2">UB20</strain>
    </source>
</reference>
<evidence type="ECO:0008006" key="3">
    <source>
        <dbReference type="Google" id="ProtNLM"/>
    </source>
</evidence>
<dbReference type="PROSITE" id="PS51257">
    <property type="entry name" value="PROKAR_LIPOPROTEIN"/>
    <property type="match status" value="1"/>
</dbReference>
<dbReference type="OrthoDB" id="1096118at2"/>
<dbReference type="AlphaFoldDB" id="A0A1D3UBV9"/>
<sequence>MKTRPKIIVFTFIFCLIIGCTSGNKKKQDIKETSFFSLNINDVKSEIEFPLSELVESLEVIPLENKDEAFSKIGVIYVSDNYLGMQPYGQFSYKLFDKNGKFICDVGAIGQGPGEYRNVYFSQINEKKERIYIVSHNAKKILTYDLKGIFLENECIPLVAMLPKGNCYVDNEHKTVTVINLPFQGKQKMVCWTQDFSGKLLQYVSAAQYAVIPDYSNEVYSFRNTSSYDFQLGVFYQEKPDTLYHYNVKNNSVNPVFTLNAPIKAGTLGYRYMELPDDYLVARLNLRMGANPDNDVESTKLILTNKKTKKSQYVRIINDYLGGWEFDPFFLSFRIRDGYFTYAMEPIELKELLEESLKKDDLQPEVRKRITELNAKLDINDNNVILAGKLKK</sequence>
<proteinExistence type="predicted"/>
<accession>A0A1D3UBV9</accession>
<dbReference type="EMBL" id="FMMM01000005">
    <property type="protein sequence ID" value="SCQ17623.1"/>
    <property type="molecule type" value="Genomic_DNA"/>
</dbReference>
<dbReference type="RefSeq" id="WP_074449238.1">
    <property type="nucleotide sequence ID" value="NZ_FMMM01000005.1"/>
</dbReference>